<keyword evidence="5" id="KW-0805">Transcription regulation</keyword>
<dbReference type="InterPro" id="IPR011006">
    <property type="entry name" value="CheY-like_superfamily"/>
</dbReference>
<keyword evidence="4" id="KW-0902">Two-component regulatory system</keyword>
<evidence type="ECO:0000256" key="4">
    <source>
        <dbReference type="ARBA" id="ARBA00023012"/>
    </source>
</evidence>
<dbReference type="GO" id="GO:0032993">
    <property type="term" value="C:protein-DNA complex"/>
    <property type="evidence" value="ECO:0007669"/>
    <property type="project" value="TreeGrafter"/>
</dbReference>
<dbReference type="InterPro" id="IPR036388">
    <property type="entry name" value="WH-like_DNA-bd_sf"/>
</dbReference>
<dbReference type="GO" id="GO:0005829">
    <property type="term" value="C:cytosol"/>
    <property type="evidence" value="ECO:0007669"/>
    <property type="project" value="TreeGrafter"/>
</dbReference>
<gene>
    <name evidence="12" type="ORF">FHP08_12810</name>
</gene>
<evidence type="ECO:0000256" key="9">
    <source>
        <dbReference type="PROSITE-ProRule" id="PRU01091"/>
    </source>
</evidence>
<dbReference type="Pfam" id="PF00486">
    <property type="entry name" value="Trans_reg_C"/>
    <property type="match status" value="1"/>
</dbReference>
<evidence type="ECO:0000313" key="12">
    <source>
        <dbReference type="EMBL" id="TXL64625.1"/>
    </source>
</evidence>
<feature type="domain" description="Response regulatory" evidence="10">
    <location>
        <begin position="2"/>
        <end position="116"/>
    </location>
</feature>
<dbReference type="EMBL" id="VDUY01000005">
    <property type="protein sequence ID" value="TXL64625.1"/>
    <property type="molecule type" value="Genomic_DNA"/>
</dbReference>
<dbReference type="SMART" id="SM00448">
    <property type="entry name" value="REC"/>
    <property type="match status" value="1"/>
</dbReference>
<keyword evidence="3 8" id="KW-0597">Phosphoprotein</keyword>
<name>A0A5C8NTY9_9BURK</name>
<dbReference type="SMART" id="SM00862">
    <property type="entry name" value="Trans_reg_C"/>
    <property type="match status" value="1"/>
</dbReference>
<dbReference type="CDD" id="cd17624">
    <property type="entry name" value="REC_OmpR_PmrA-like"/>
    <property type="match status" value="1"/>
</dbReference>
<dbReference type="GO" id="GO:0006355">
    <property type="term" value="P:regulation of DNA-templated transcription"/>
    <property type="evidence" value="ECO:0007669"/>
    <property type="project" value="InterPro"/>
</dbReference>
<comment type="caution">
    <text evidence="12">The sequence shown here is derived from an EMBL/GenBank/DDBJ whole genome shotgun (WGS) entry which is preliminary data.</text>
</comment>
<keyword evidence="2" id="KW-0963">Cytoplasm</keyword>
<dbReference type="Pfam" id="PF00072">
    <property type="entry name" value="Response_reg"/>
    <property type="match status" value="1"/>
</dbReference>
<keyword evidence="6 9" id="KW-0238">DNA-binding</keyword>
<evidence type="ECO:0000256" key="6">
    <source>
        <dbReference type="ARBA" id="ARBA00023125"/>
    </source>
</evidence>
<sequence length="225" mass="24595">MRMLLVEDDRMIGEAVQTALRQDGYAVDWVRNADSADTALAAGSYDLVLLDLGLPGRDGLSLLRAVRARKDATPVLVITARDAIESRIAGLDAGADDYLTKPFDLDELAARIRALLRRSAGRAEAVIEHGGVRIEPATHVVSRDGEPVTLSPREYAVLEALMLRPGAVLSRAQLEDRLYGWDDAVGSNAVEVYIHGLRRKLGRDFIRNLRGVGWFVPTATPETPE</sequence>
<evidence type="ECO:0000259" key="10">
    <source>
        <dbReference type="PROSITE" id="PS50110"/>
    </source>
</evidence>
<keyword evidence="7" id="KW-0804">Transcription</keyword>
<dbReference type="Gene3D" id="1.10.10.10">
    <property type="entry name" value="Winged helix-like DNA-binding domain superfamily/Winged helix DNA-binding domain"/>
    <property type="match status" value="1"/>
</dbReference>
<evidence type="ECO:0000256" key="2">
    <source>
        <dbReference type="ARBA" id="ARBA00022490"/>
    </source>
</evidence>
<dbReference type="PANTHER" id="PTHR48111:SF35">
    <property type="entry name" value="TRANSCRIPTIONAL REGULATORY PROTEIN QSEB"/>
    <property type="match status" value="1"/>
</dbReference>
<dbReference type="InterPro" id="IPR039420">
    <property type="entry name" value="WalR-like"/>
</dbReference>
<keyword evidence="13" id="KW-1185">Reference proteome</keyword>
<dbReference type="AlphaFoldDB" id="A0A5C8NTY9"/>
<dbReference type="PROSITE" id="PS51755">
    <property type="entry name" value="OMPR_PHOB"/>
    <property type="match status" value="1"/>
</dbReference>
<dbReference type="Gene3D" id="6.10.250.690">
    <property type="match status" value="1"/>
</dbReference>
<organism evidence="12 13">
    <name type="scientific">Zeimonas arvi</name>
    <dbReference type="NCBI Taxonomy" id="2498847"/>
    <lineage>
        <taxon>Bacteria</taxon>
        <taxon>Pseudomonadati</taxon>
        <taxon>Pseudomonadota</taxon>
        <taxon>Betaproteobacteria</taxon>
        <taxon>Burkholderiales</taxon>
        <taxon>Burkholderiaceae</taxon>
        <taxon>Zeimonas</taxon>
    </lineage>
</organism>
<dbReference type="CDD" id="cd00383">
    <property type="entry name" value="trans_reg_C"/>
    <property type="match status" value="1"/>
</dbReference>
<comment type="subcellular location">
    <subcellularLocation>
        <location evidence="1">Cytoplasm</location>
    </subcellularLocation>
</comment>
<dbReference type="InterPro" id="IPR001789">
    <property type="entry name" value="Sig_transdc_resp-reg_receiver"/>
</dbReference>
<accession>A0A5C8NTY9</accession>
<dbReference type="GO" id="GO:0000156">
    <property type="term" value="F:phosphorelay response regulator activity"/>
    <property type="evidence" value="ECO:0007669"/>
    <property type="project" value="TreeGrafter"/>
</dbReference>
<evidence type="ECO:0000259" key="11">
    <source>
        <dbReference type="PROSITE" id="PS51755"/>
    </source>
</evidence>
<dbReference type="OrthoDB" id="9802426at2"/>
<dbReference type="RefSeq" id="WP_147704874.1">
    <property type="nucleotide sequence ID" value="NZ_VDUY01000005.1"/>
</dbReference>
<dbReference type="PROSITE" id="PS50110">
    <property type="entry name" value="RESPONSE_REGULATORY"/>
    <property type="match status" value="1"/>
</dbReference>
<evidence type="ECO:0000256" key="1">
    <source>
        <dbReference type="ARBA" id="ARBA00004496"/>
    </source>
</evidence>
<evidence type="ECO:0000256" key="8">
    <source>
        <dbReference type="PROSITE-ProRule" id="PRU00169"/>
    </source>
</evidence>
<dbReference type="GO" id="GO:0000976">
    <property type="term" value="F:transcription cis-regulatory region binding"/>
    <property type="evidence" value="ECO:0007669"/>
    <property type="project" value="TreeGrafter"/>
</dbReference>
<proteinExistence type="predicted"/>
<protein>
    <submittedName>
        <fullName evidence="12">Response regulator</fullName>
    </submittedName>
</protein>
<evidence type="ECO:0000256" key="7">
    <source>
        <dbReference type="ARBA" id="ARBA00023163"/>
    </source>
</evidence>
<feature type="DNA-binding region" description="OmpR/PhoB-type" evidence="9">
    <location>
        <begin position="124"/>
        <end position="218"/>
    </location>
</feature>
<evidence type="ECO:0000313" key="13">
    <source>
        <dbReference type="Proteomes" id="UP000321548"/>
    </source>
</evidence>
<dbReference type="Gene3D" id="3.40.50.2300">
    <property type="match status" value="1"/>
</dbReference>
<evidence type="ECO:0000256" key="3">
    <source>
        <dbReference type="ARBA" id="ARBA00022553"/>
    </source>
</evidence>
<feature type="modified residue" description="4-aspartylphosphate" evidence="8">
    <location>
        <position position="51"/>
    </location>
</feature>
<feature type="domain" description="OmpR/PhoB-type" evidence="11">
    <location>
        <begin position="124"/>
        <end position="218"/>
    </location>
</feature>
<reference evidence="12 13" key="1">
    <citation type="submission" date="2019-06" db="EMBL/GenBank/DDBJ databases">
        <title>Quisquiliibacterium sp. nov., isolated from a maize field.</title>
        <authorList>
            <person name="Lin S.-Y."/>
            <person name="Tsai C.-F."/>
            <person name="Young C.-C."/>
        </authorList>
    </citation>
    <scope>NUCLEOTIDE SEQUENCE [LARGE SCALE GENOMIC DNA]</scope>
    <source>
        <strain evidence="12 13">CC-CFT501</strain>
    </source>
</reference>
<dbReference type="InterPro" id="IPR001867">
    <property type="entry name" value="OmpR/PhoB-type_DNA-bd"/>
</dbReference>
<dbReference type="SUPFAM" id="SSF52172">
    <property type="entry name" value="CheY-like"/>
    <property type="match status" value="1"/>
</dbReference>
<dbReference type="FunFam" id="3.40.50.2300:FF:000002">
    <property type="entry name" value="DNA-binding response regulator PhoP"/>
    <property type="match status" value="1"/>
</dbReference>
<dbReference type="PANTHER" id="PTHR48111">
    <property type="entry name" value="REGULATOR OF RPOS"/>
    <property type="match status" value="1"/>
</dbReference>
<evidence type="ECO:0000256" key="5">
    <source>
        <dbReference type="ARBA" id="ARBA00023015"/>
    </source>
</evidence>
<dbReference type="Proteomes" id="UP000321548">
    <property type="component" value="Unassembled WGS sequence"/>
</dbReference>